<dbReference type="OrthoDB" id="269729at2157"/>
<sequence length="716" mass="76678">MTNSTTDVDPRFEATTDPTGVRIVDPVESVAFAMGTDRRVEPTPVDTDSFDVPVDAATTVETGAIRFPHHVGVVVRTRDGEQVEDLSSSDERRLSAGRYTLELGTTPVKLYFHVDGPVTIRTHDDNAGFEFGSPRRVRIGTRSYHERPVATVTTTPDPSEVAAVVSRFGTALKTTSPERSWPTLRGYPPLVEVGDETAVPDSLSPPDTGVSITVRPDLSDCFAVAPLAFYLGATVEVGAEPRLRADGREWSLTATGDLSATATDVLQRQLTLDCVVRTAGRFDLELVERNALEPRLPFDLEAMYEADLADRVGAYMDVPHERVADAVPRWKLTVDVVPSADRLAALPHLAAELAAVRCPDAATLDDPRSPRRAENSDPSRTRWLPDGTSAGSASMRSAGATWDESLVYPPPSSSVEHAYLGDGVPVGTSEMSPAAYERKFDREVSDDTGIGVTVVGPGDRAGEDDTVADIYARRGLESFDTTVLADPSTPELRAALASDVDFFHYVGHVDDRGFECVDGFVDARTVDDVGTELFFLNGCTSFAQGRALVDGGATGGIVTVADVFDSVATRVGETLARLLGQGYSLASALRVLGAATTFPAEIYTVVGDGSVAVTANESVTPLGFRLSWDHGLVAVPFCFPTERAPLGTVTVPFAAEDGRHVIASGDGASIETTVDAFVGNLDTEPYPVFLGDELHWSPDLTRADIEAWVETVRDRT</sequence>
<feature type="region of interest" description="Disordered" evidence="1">
    <location>
        <begin position="362"/>
        <end position="396"/>
    </location>
</feature>
<reference evidence="2 3" key="1">
    <citation type="journal article" date="2014" name="PLoS Genet.">
        <title>Phylogenetically driven sequencing of extremely halophilic archaea reveals strategies for static and dynamic osmo-response.</title>
        <authorList>
            <person name="Becker E.A."/>
            <person name="Seitzer P.M."/>
            <person name="Tritt A."/>
            <person name="Larsen D."/>
            <person name="Krusor M."/>
            <person name="Yao A.I."/>
            <person name="Wu D."/>
            <person name="Madern D."/>
            <person name="Eisen J.A."/>
            <person name="Darling A.E."/>
            <person name="Facciotti M.T."/>
        </authorList>
    </citation>
    <scope>NUCLEOTIDE SEQUENCE [LARGE SCALE GENOMIC DNA]</scope>
    <source>
        <strain evidence="2 3">2-9-1</strain>
    </source>
</reference>
<organism evidence="2 3">
    <name type="scientific">Halosimplex carlsbadense 2-9-1</name>
    <dbReference type="NCBI Taxonomy" id="797114"/>
    <lineage>
        <taxon>Archaea</taxon>
        <taxon>Methanobacteriati</taxon>
        <taxon>Methanobacteriota</taxon>
        <taxon>Stenosarchaea group</taxon>
        <taxon>Halobacteria</taxon>
        <taxon>Halobacteriales</taxon>
        <taxon>Haloarculaceae</taxon>
        <taxon>Halosimplex</taxon>
    </lineage>
</organism>
<evidence type="ECO:0000256" key="1">
    <source>
        <dbReference type="SAM" id="MobiDB-lite"/>
    </source>
</evidence>
<name>M0CIL5_9EURY</name>
<accession>M0CIL5</accession>
<comment type="caution">
    <text evidence="2">The sequence shown here is derived from an EMBL/GenBank/DDBJ whole genome shotgun (WGS) entry which is preliminary data.</text>
</comment>
<dbReference type="PATRIC" id="fig|797114.5.peg.3708"/>
<dbReference type="AlphaFoldDB" id="M0CIL5"/>
<evidence type="ECO:0000313" key="3">
    <source>
        <dbReference type="Proteomes" id="UP000011626"/>
    </source>
</evidence>
<proteinExistence type="predicted"/>
<evidence type="ECO:0000313" key="2">
    <source>
        <dbReference type="EMBL" id="ELZ22468.1"/>
    </source>
</evidence>
<evidence type="ECO:0008006" key="4">
    <source>
        <dbReference type="Google" id="ProtNLM"/>
    </source>
</evidence>
<dbReference type="RefSeq" id="WP_006885304.1">
    <property type="nucleotide sequence ID" value="NZ_AOIU01000036.1"/>
</dbReference>
<dbReference type="STRING" id="797114.C475_18188"/>
<feature type="compositionally biased region" description="Basic and acidic residues" evidence="1">
    <location>
        <begin position="365"/>
        <end position="380"/>
    </location>
</feature>
<dbReference type="Proteomes" id="UP000011626">
    <property type="component" value="Unassembled WGS sequence"/>
</dbReference>
<keyword evidence="3" id="KW-1185">Reference proteome</keyword>
<dbReference type="eggNOG" id="arCOG06229">
    <property type="taxonomic scope" value="Archaea"/>
</dbReference>
<dbReference type="EMBL" id="AOIU01000036">
    <property type="protein sequence ID" value="ELZ22468.1"/>
    <property type="molecule type" value="Genomic_DNA"/>
</dbReference>
<feature type="compositionally biased region" description="Low complexity" evidence="1">
    <location>
        <begin position="387"/>
        <end position="396"/>
    </location>
</feature>
<gene>
    <name evidence="2" type="ORF">C475_18188</name>
</gene>
<protein>
    <recommendedName>
        <fullName evidence="4">CHAT domain-containing protein</fullName>
    </recommendedName>
</protein>